<evidence type="ECO:0000313" key="3">
    <source>
        <dbReference type="Proteomes" id="UP000000552"/>
    </source>
</evidence>
<proteinExistence type="predicted"/>
<sequence length="86" mass="9693">MRPFILGLIEDAPDITLAEIGERLAAERGVRAASSTVRLYLDRRGITFQKKTAHAASQQRPQCSAPPQNLVRWPARSRPREADFHQ</sequence>
<dbReference type="eggNOG" id="COG3415">
    <property type="taxonomic scope" value="Bacteria"/>
</dbReference>
<evidence type="ECO:0000256" key="1">
    <source>
        <dbReference type="SAM" id="MobiDB-lite"/>
    </source>
</evidence>
<organism evidence="2 3">
    <name type="scientific">Mesorhizobium japonicum (strain LMG 29417 / CECT 9101 / MAFF 303099)</name>
    <name type="common">Mesorhizobium loti (strain MAFF 303099)</name>
    <dbReference type="NCBI Taxonomy" id="266835"/>
    <lineage>
        <taxon>Bacteria</taxon>
        <taxon>Pseudomonadati</taxon>
        <taxon>Pseudomonadota</taxon>
        <taxon>Alphaproteobacteria</taxon>
        <taxon>Hyphomicrobiales</taxon>
        <taxon>Phyllobacteriaceae</taxon>
        <taxon>Mesorhizobium</taxon>
    </lineage>
</organism>
<name>Q98A51_RHILO</name>
<accession>Q98A51</accession>
<evidence type="ECO:0000313" key="2">
    <source>
        <dbReference type="EMBL" id="BAB52486.1"/>
    </source>
</evidence>
<dbReference type="AlphaFoldDB" id="Q98A51"/>
<protein>
    <submittedName>
        <fullName evidence="2">Transposase</fullName>
    </submittedName>
</protein>
<dbReference type="EMBL" id="BA000012">
    <property type="protein sequence ID" value="BAB52486.1"/>
    <property type="molecule type" value="Genomic_DNA"/>
</dbReference>
<gene>
    <name evidence="2" type="ordered locus">msl6147</name>
</gene>
<reference evidence="2 3" key="1">
    <citation type="journal article" date="2000" name="DNA Res.">
        <title>Complete genome structure of the nitrogen-fixing symbiotic bacterium Mesorhizobium loti.</title>
        <authorList>
            <person name="Kaneko T."/>
            <person name="Nakamura Y."/>
            <person name="Sato S."/>
            <person name="Asamizu E."/>
            <person name="Kato T."/>
            <person name="Sasamoto S."/>
            <person name="Watanabe A."/>
            <person name="Idesawa K."/>
            <person name="Ishikawa A."/>
            <person name="Kawashima K."/>
            <person name="Kimura T."/>
            <person name="Kishida Y."/>
            <person name="Kiyokawa C."/>
            <person name="Kohara M."/>
            <person name="Matsumoto M."/>
            <person name="Matsuno A."/>
            <person name="Mochizuki Y."/>
            <person name="Nakayama S."/>
            <person name="Nakazaki N."/>
            <person name="Shimpo S."/>
            <person name="Sugimoto M."/>
            <person name="Takeuchi C."/>
            <person name="Yamada M."/>
            <person name="Tabata S."/>
        </authorList>
    </citation>
    <scope>NUCLEOTIDE SEQUENCE [LARGE SCALE GENOMIC DNA]</scope>
    <source>
        <strain evidence="3">LMG 29417 / CECT 9101 / MAFF 303099</strain>
    </source>
</reference>
<dbReference type="Proteomes" id="UP000000552">
    <property type="component" value="Chromosome"/>
</dbReference>
<feature type="region of interest" description="Disordered" evidence="1">
    <location>
        <begin position="51"/>
        <end position="86"/>
    </location>
</feature>
<dbReference type="HOGENOM" id="CLU_2495725_0_0_5"/>
<feature type="compositionally biased region" description="Polar residues" evidence="1">
    <location>
        <begin position="55"/>
        <end position="67"/>
    </location>
</feature>
<dbReference type="KEGG" id="mlo:msl6147"/>